<comment type="caution">
    <text evidence="6">The sequence shown here is derived from an EMBL/GenBank/DDBJ whole genome shotgun (WGS) entry which is preliminary data.</text>
</comment>
<reference evidence="6" key="1">
    <citation type="submission" date="2020-10" db="EMBL/GenBank/DDBJ databases">
        <authorList>
            <person name="Gilroy R."/>
        </authorList>
    </citation>
    <scope>NUCLEOTIDE SEQUENCE</scope>
    <source>
        <strain evidence="6">ChiSxjej2B14-8506</strain>
    </source>
</reference>
<comment type="subcellular location">
    <subcellularLocation>
        <location evidence="4">Cytoplasm</location>
    </subcellularLocation>
</comment>
<dbReference type="GO" id="GO:0016743">
    <property type="term" value="F:carboxyl- or carbamoyltransferase activity"/>
    <property type="evidence" value="ECO:0007669"/>
    <property type="project" value="UniProtKB-UniRule"/>
</dbReference>
<comment type="subunit">
    <text evidence="4">Acetyl-CoA carboxylase is a heterohexamer composed of biotin carboxyl carrier protein (AccB), biotin carboxylase (AccC) and two subunits each of ACCase subunit alpha (AccA) and ACCase subunit beta (AccD).</text>
</comment>
<dbReference type="EMBL" id="DVNK01000044">
    <property type="protein sequence ID" value="HIU47079.1"/>
    <property type="molecule type" value="Genomic_DNA"/>
</dbReference>
<dbReference type="GO" id="GO:0009317">
    <property type="term" value="C:acetyl-CoA carboxylase complex"/>
    <property type="evidence" value="ECO:0007669"/>
    <property type="project" value="InterPro"/>
</dbReference>
<name>A0A9D1LS98_9FIRM</name>
<comment type="pathway">
    <text evidence="4">Lipid metabolism; malonyl-CoA biosynthesis; malonyl-CoA from acetyl-CoA: step 1/1.</text>
</comment>
<dbReference type="Proteomes" id="UP000824123">
    <property type="component" value="Unassembled WGS sequence"/>
</dbReference>
<dbReference type="PANTHER" id="PTHR42995:SF5">
    <property type="entry name" value="ACETYL-COENZYME A CARBOXYLASE CARBOXYL TRANSFERASE SUBUNIT BETA, CHLOROPLASTIC"/>
    <property type="match status" value="1"/>
</dbReference>
<keyword evidence="4" id="KW-0862">Zinc</keyword>
<dbReference type="NCBIfam" id="TIGR00515">
    <property type="entry name" value="accD"/>
    <property type="match status" value="1"/>
</dbReference>
<organism evidence="6 7">
    <name type="scientific">Candidatus Fimadaptatus faecigallinarum</name>
    <dbReference type="NCBI Taxonomy" id="2840814"/>
    <lineage>
        <taxon>Bacteria</taxon>
        <taxon>Bacillati</taxon>
        <taxon>Bacillota</taxon>
        <taxon>Clostridia</taxon>
        <taxon>Eubacteriales</taxon>
        <taxon>Candidatus Fimadaptatus</taxon>
    </lineage>
</organism>
<dbReference type="SUPFAM" id="SSF52096">
    <property type="entry name" value="ClpP/crotonase"/>
    <property type="match status" value="1"/>
</dbReference>
<dbReference type="AlphaFoldDB" id="A0A9D1LS98"/>
<keyword evidence="4" id="KW-0963">Cytoplasm</keyword>
<protein>
    <recommendedName>
        <fullName evidence="4">Acetyl-coenzyme A carboxylase carboxyl transferase subunit beta</fullName>
        <shortName evidence="4">ACCase subunit beta</shortName>
        <shortName evidence="4">Acetyl-CoA carboxylase carboxyltransferase subunit beta</shortName>
        <ecNumber evidence="4">2.1.3.15</ecNumber>
    </recommendedName>
</protein>
<keyword evidence="4" id="KW-0863">Zinc-finger</keyword>
<comment type="catalytic activity">
    <reaction evidence="4">
        <text>N(6)-carboxybiotinyl-L-lysyl-[protein] + acetyl-CoA = N(6)-biotinyl-L-lysyl-[protein] + malonyl-CoA</text>
        <dbReference type="Rhea" id="RHEA:54728"/>
        <dbReference type="Rhea" id="RHEA-COMP:10505"/>
        <dbReference type="Rhea" id="RHEA-COMP:10506"/>
        <dbReference type="ChEBI" id="CHEBI:57288"/>
        <dbReference type="ChEBI" id="CHEBI:57384"/>
        <dbReference type="ChEBI" id="CHEBI:83144"/>
        <dbReference type="ChEBI" id="CHEBI:83145"/>
        <dbReference type="EC" id="2.1.3.15"/>
    </reaction>
</comment>
<dbReference type="InterPro" id="IPR000438">
    <property type="entry name" value="Acetyl_CoA_COase_Trfase_b_su"/>
</dbReference>
<dbReference type="GO" id="GO:0003989">
    <property type="term" value="F:acetyl-CoA carboxylase activity"/>
    <property type="evidence" value="ECO:0007669"/>
    <property type="project" value="InterPro"/>
</dbReference>
<evidence type="ECO:0000313" key="7">
    <source>
        <dbReference type="Proteomes" id="UP000824123"/>
    </source>
</evidence>
<dbReference type="InterPro" id="IPR011762">
    <property type="entry name" value="COA_CT_N"/>
</dbReference>
<proteinExistence type="inferred from homology"/>
<dbReference type="InterPro" id="IPR034733">
    <property type="entry name" value="AcCoA_carboxyl_beta"/>
</dbReference>
<dbReference type="PANTHER" id="PTHR42995">
    <property type="entry name" value="ACETYL-COENZYME A CARBOXYLASE CARBOXYL TRANSFERASE SUBUNIT BETA, CHLOROPLASTIC"/>
    <property type="match status" value="1"/>
</dbReference>
<dbReference type="GO" id="GO:0008270">
    <property type="term" value="F:zinc ion binding"/>
    <property type="evidence" value="ECO:0007669"/>
    <property type="project" value="UniProtKB-UniRule"/>
</dbReference>
<dbReference type="Gene3D" id="3.90.226.10">
    <property type="entry name" value="2-enoyl-CoA Hydratase, Chain A, domain 1"/>
    <property type="match status" value="1"/>
</dbReference>
<feature type="binding site" evidence="4">
    <location>
        <position position="50"/>
    </location>
    <ligand>
        <name>Zn(2+)</name>
        <dbReference type="ChEBI" id="CHEBI:29105"/>
    </ligand>
</feature>
<feature type="binding site" evidence="4">
    <location>
        <position position="28"/>
    </location>
    <ligand>
        <name>Zn(2+)</name>
        <dbReference type="ChEBI" id="CHEBI:29105"/>
    </ligand>
</feature>
<keyword evidence="4" id="KW-0067">ATP-binding</keyword>
<keyword evidence="4" id="KW-0547">Nucleotide-binding</keyword>
<accession>A0A9D1LS98</accession>
<dbReference type="GO" id="GO:2001295">
    <property type="term" value="P:malonyl-CoA biosynthetic process"/>
    <property type="evidence" value="ECO:0007669"/>
    <property type="project" value="UniProtKB-UniRule"/>
</dbReference>
<keyword evidence="4" id="KW-0276">Fatty acid metabolism</keyword>
<keyword evidence="2 4" id="KW-0808">Transferase</keyword>
<keyword evidence="6" id="KW-0436">Ligase</keyword>
<dbReference type="HAMAP" id="MF_01395">
    <property type="entry name" value="AcetylCoA_CT_beta"/>
    <property type="match status" value="1"/>
</dbReference>
<evidence type="ECO:0000259" key="5">
    <source>
        <dbReference type="PROSITE" id="PS50980"/>
    </source>
</evidence>
<comment type="cofactor">
    <cofactor evidence="4">
        <name>Zn(2+)</name>
        <dbReference type="ChEBI" id="CHEBI:29105"/>
    </cofactor>
    <text evidence="4">Binds 1 zinc ion per subunit.</text>
</comment>
<comment type="similarity">
    <text evidence="4">Belongs to the AccD/PCCB family.</text>
</comment>
<reference evidence="6" key="2">
    <citation type="journal article" date="2021" name="PeerJ">
        <title>Extensive microbial diversity within the chicken gut microbiome revealed by metagenomics and culture.</title>
        <authorList>
            <person name="Gilroy R."/>
            <person name="Ravi A."/>
            <person name="Getino M."/>
            <person name="Pursley I."/>
            <person name="Horton D.L."/>
            <person name="Alikhan N.F."/>
            <person name="Baker D."/>
            <person name="Gharbi K."/>
            <person name="Hall N."/>
            <person name="Watson M."/>
            <person name="Adriaenssens E.M."/>
            <person name="Foster-Nyarko E."/>
            <person name="Jarju S."/>
            <person name="Secka A."/>
            <person name="Antonio M."/>
            <person name="Oren A."/>
            <person name="Chaudhuri R.R."/>
            <person name="La Ragione R."/>
            <person name="Hildebrand F."/>
            <person name="Pallen M.J."/>
        </authorList>
    </citation>
    <scope>NUCLEOTIDE SEQUENCE</scope>
    <source>
        <strain evidence="6">ChiSxjej2B14-8506</strain>
    </source>
</reference>
<sequence>MLPKNLFRRPKNALEDADPSEVAESFACTGCKRLLPDDELVNDMFVCRYCGAHMRIGARKRIALLFDEGSFSELDAAMQSGNPLNFPEYEAKLEKARAASNEVESVVTGFAQLGGRPCGVFSMDPFFMMGSMGTVTGEKITHLFEEATRRGLPVIGFTVSGGARMQEGILSLMQMAKTTAAVNRHSDAGLLYIAVLTDPTTGGVDASFAMEGDIIIAEPHALIGFAGPRVIEQTIRQKLPAGFQRAEFQLEKGFVDLICDRRELKAMLSRLLMLHERKEAAQ</sequence>
<feature type="domain" description="CoA carboxyltransferase N-terminal" evidence="5">
    <location>
        <begin position="24"/>
        <end position="282"/>
    </location>
</feature>
<evidence type="ECO:0000256" key="3">
    <source>
        <dbReference type="ARBA" id="ARBA00023098"/>
    </source>
</evidence>
<dbReference type="Pfam" id="PF01039">
    <property type="entry name" value="Carboxyl_trans"/>
    <property type="match status" value="1"/>
</dbReference>
<keyword evidence="3 4" id="KW-0443">Lipid metabolism</keyword>
<dbReference type="EC" id="2.1.3.15" evidence="4"/>
<feature type="binding site" evidence="4">
    <location>
        <position position="31"/>
    </location>
    <ligand>
        <name>Zn(2+)</name>
        <dbReference type="ChEBI" id="CHEBI:29105"/>
    </ligand>
</feature>
<keyword evidence="4" id="KW-0479">Metal-binding</keyword>
<dbReference type="InterPro" id="IPR029045">
    <property type="entry name" value="ClpP/crotonase-like_dom_sf"/>
</dbReference>
<dbReference type="PROSITE" id="PS50980">
    <property type="entry name" value="COA_CT_NTER"/>
    <property type="match status" value="1"/>
</dbReference>
<keyword evidence="1 4" id="KW-0444">Lipid biosynthesis</keyword>
<evidence type="ECO:0000256" key="1">
    <source>
        <dbReference type="ARBA" id="ARBA00022516"/>
    </source>
</evidence>
<feature type="zinc finger region" description="C4-type" evidence="4">
    <location>
        <begin position="28"/>
        <end position="50"/>
    </location>
</feature>
<keyword evidence="4" id="KW-0275">Fatty acid biosynthesis</keyword>
<evidence type="ECO:0000313" key="6">
    <source>
        <dbReference type="EMBL" id="HIU47079.1"/>
    </source>
</evidence>
<dbReference type="PRINTS" id="PR01070">
    <property type="entry name" value="ACCCTRFRASEB"/>
</dbReference>
<dbReference type="GO" id="GO:0006633">
    <property type="term" value="P:fatty acid biosynthetic process"/>
    <property type="evidence" value="ECO:0007669"/>
    <property type="project" value="UniProtKB-KW"/>
</dbReference>
<gene>
    <name evidence="4" type="primary">accD</name>
    <name evidence="6" type="ORF">IAC59_07450</name>
</gene>
<comment type="function">
    <text evidence="4">Component of the acetyl coenzyme A carboxylase (ACC) complex. Biotin carboxylase (BC) catalyzes the carboxylation of biotin on its carrier protein (BCCP) and then the CO(2) group is transferred by the transcarboxylase to acetyl-CoA to form malonyl-CoA.</text>
</comment>
<evidence type="ECO:0000256" key="4">
    <source>
        <dbReference type="HAMAP-Rule" id="MF_01395"/>
    </source>
</evidence>
<feature type="binding site" evidence="4">
    <location>
        <position position="47"/>
    </location>
    <ligand>
        <name>Zn(2+)</name>
        <dbReference type="ChEBI" id="CHEBI:29105"/>
    </ligand>
</feature>
<dbReference type="GO" id="GO:0005524">
    <property type="term" value="F:ATP binding"/>
    <property type="evidence" value="ECO:0007669"/>
    <property type="project" value="UniProtKB-KW"/>
</dbReference>
<evidence type="ECO:0000256" key="2">
    <source>
        <dbReference type="ARBA" id="ARBA00022679"/>
    </source>
</evidence>